<dbReference type="AlphaFoldDB" id="A0A841Q6G9"/>
<sequence>MKIVGVVVLYNPNNEMLLKNINSYLGQIDKLILVDNSDHYNNIVNDVFINNNKVEYSYLNGNQGIAFALNKGFDFAQKNEADWLLTMDQDSSFIRDDFSNFIKIINHKKTEYPDAVVFSPRHNVPYLKKEKGIRKVNSVMTSGNLINMKLVEKIGYFNESLFIDSVDHEFCYRINKMGYSVYRVNDIELDHNLGELEVKKLFGRKLYVTNHNYLRRYYITRNSLFVRRQYASSRLGFMKFTIDHLFWSFLTITLYEKKKLLKYKSMLLGLIDFKRGRLGKKDF</sequence>
<evidence type="ECO:0000313" key="2">
    <source>
        <dbReference type="EMBL" id="MBB6453998.1"/>
    </source>
</evidence>
<dbReference type="Proteomes" id="UP000581688">
    <property type="component" value="Unassembled WGS sequence"/>
</dbReference>
<dbReference type="InterPro" id="IPR001173">
    <property type="entry name" value="Glyco_trans_2-like"/>
</dbReference>
<name>A0A841Q6G9_9BACI</name>
<dbReference type="Gene3D" id="3.90.550.10">
    <property type="entry name" value="Spore Coat Polysaccharide Biosynthesis Protein SpsA, Chain A"/>
    <property type="match status" value="1"/>
</dbReference>
<dbReference type="Pfam" id="PF00535">
    <property type="entry name" value="Glycos_transf_2"/>
    <property type="match status" value="1"/>
</dbReference>
<accession>A0A841Q6G9</accession>
<keyword evidence="3" id="KW-1185">Reference proteome</keyword>
<dbReference type="InterPro" id="IPR029044">
    <property type="entry name" value="Nucleotide-diphossugar_trans"/>
</dbReference>
<organism evidence="2 3">
    <name type="scientific">Salirhabdus euzebyi</name>
    <dbReference type="NCBI Taxonomy" id="394506"/>
    <lineage>
        <taxon>Bacteria</taxon>
        <taxon>Bacillati</taxon>
        <taxon>Bacillota</taxon>
        <taxon>Bacilli</taxon>
        <taxon>Bacillales</taxon>
        <taxon>Bacillaceae</taxon>
        <taxon>Salirhabdus</taxon>
    </lineage>
</organism>
<dbReference type="EMBL" id="JACHGH010000006">
    <property type="protein sequence ID" value="MBB6453998.1"/>
    <property type="molecule type" value="Genomic_DNA"/>
</dbReference>
<dbReference type="SUPFAM" id="SSF53448">
    <property type="entry name" value="Nucleotide-diphospho-sugar transferases"/>
    <property type="match status" value="1"/>
</dbReference>
<gene>
    <name evidence="2" type="ORF">HNQ94_002449</name>
</gene>
<evidence type="ECO:0000259" key="1">
    <source>
        <dbReference type="Pfam" id="PF00535"/>
    </source>
</evidence>
<dbReference type="CDD" id="cd02526">
    <property type="entry name" value="GT2_RfbF_like"/>
    <property type="match status" value="1"/>
</dbReference>
<dbReference type="RefSeq" id="WP_174497950.1">
    <property type="nucleotide sequence ID" value="NZ_CADDWK010000024.1"/>
</dbReference>
<evidence type="ECO:0000313" key="3">
    <source>
        <dbReference type="Proteomes" id="UP000581688"/>
    </source>
</evidence>
<feature type="domain" description="Glycosyltransferase 2-like" evidence="1">
    <location>
        <begin position="6"/>
        <end position="112"/>
    </location>
</feature>
<dbReference type="GO" id="GO:0016757">
    <property type="term" value="F:glycosyltransferase activity"/>
    <property type="evidence" value="ECO:0007669"/>
    <property type="project" value="UniProtKB-KW"/>
</dbReference>
<dbReference type="EC" id="2.4.1.-" evidence="2"/>
<keyword evidence="2" id="KW-0328">Glycosyltransferase</keyword>
<protein>
    <submittedName>
        <fullName evidence="2">Rhamnosyltransferase</fullName>
        <ecNumber evidence="2">2.4.1.-</ecNumber>
    </submittedName>
</protein>
<comment type="caution">
    <text evidence="2">The sequence shown here is derived from an EMBL/GenBank/DDBJ whole genome shotgun (WGS) entry which is preliminary data.</text>
</comment>
<keyword evidence="2" id="KW-0808">Transferase</keyword>
<proteinExistence type="predicted"/>
<reference evidence="2 3" key="1">
    <citation type="submission" date="2020-08" db="EMBL/GenBank/DDBJ databases">
        <title>Genomic Encyclopedia of Type Strains, Phase IV (KMG-IV): sequencing the most valuable type-strain genomes for metagenomic binning, comparative biology and taxonomic classification.</title>
        <authorList>
            <person name="Goeker M."/>
        </authorList>
    </citation>
    <scope>NUCLEOTIDE SEQUENCE [LARGE SCALE GENOMIC DNA]</scope>
    <source>
        <strain evidence="2 3">DSM 19612</strain>
    </source>
</reference>